<evidence type="ECO:0000313" key="2">
    <source>
        <dbReference type="Proteomes" id="UP000218644"/>
    </source>
</evidence>
<evidence type="ECO:0000313" key="1">
    <source>
        <dbReference type="EMBL" id="PAT37535.1"/>
    </source>
</evidence>
<sequence length="88" mass="9487">MCARRNRQSVFFSNVDKSKTWPLTGVAISQVALVMPAKAGIQRHTCAREGGLANGSAAPSASPLSASRLDTRLRGCDENQLRLQEMSL</sequence>
<gene>
    <name evidence="1" type="ORF">CK623_13625</name>
</gene>
<protein>
    <submittedName>
        <fullName evidence="1">Uncharacterized protein</fullName>
    </submittedName>
</protein>
<dbReference type="AlphaFoldDB" id="A0A2A2AG59"/>
<dbReference type="EMBL" id="NSJD01000037">
    <property type="protein sequence ID" value="PAT37535.1"/>
    <property type="molecule type" value="Genomic_DNA"/>
</dbReference>
<dbReference type="Proteomes" id="UP000218644">
    <property type="component" value="Unassembled WGS sequence"/>
</dbReference>
<name>A0A2A2AG59_9BURK</name>
<accession>A0A2A2AG59</accession>
<reference evidence="1 2" key="1">
    <citation type="submission" date="2017-08" db="EMBL/GenBank/DDBJ databases">
        <title>WGS of Clinical strains of the CDC Group NO-1 linked to zoonotic infections in humans.</title>
        <authorList>
            <person name="Bernier A.-M."/>
            <person name="Bernard K."/>
        </authorList>
    </citation>
    <scope>NUCLEOTIDE SEQUENCE [LARGE SCALE GENOMIC DNA]</scope>
    <source>
        <strain evidence="1 2">NML79-0751</strain>
    </source>
</reference>
<organism evidence="1 2">
    <name type="scientific">Vandammella animalimorsus</name>
    <dbReference type="NCBI Taxonomy" id="2029117"/>
    <lineage>
        <taxon>Bacteria</taxon>
        <taxon>Pseudomonadati</taxon>
        <taxon>Pseudomonadota</taxon>
        <taxon>Betaproteobacteria</taxon>
        <taxon>Burkholderiales</taxon>
        <taxon>Comamonadaceae</taxon>
        <taxon>Vandammella</taxon>
    </lineage>
</organism>
<comment type="caution">
    <text evidence="1">The sequence shown here is derived from an EMBL/GenBank/DDBJ whole genome shotgun (WGS) entry which is preliminary data.</text>
</comment>
<proteinExistence type="predicted"/>